<dbReference type="SUPFAM" id="SSF50249">
    <property type="entry name" value="Nucleic acid-binding proteins"/>
    <property type="match status" value="1"/>
</dbReference>
<dbReference type="AlphaFoldDB" id="L0R6I6"/>
<keyword evidence="8 14" id="KW-0862">Zinc</keyword>
<feature type="binding site" evidence="14">
    <location>
        <position position="144"/>
    </location>
    <ligand>
        <name>NAD(+)</name>
        <dbReference type="ChEBI" id="CHEBI:57540"/>
    </ligand>
</feature>
<evidence type="ECO:0000256" key="4">
    <source>
        <dbReference type="ARBA" id="ARBA00022598"/>
    </source>
</evidence>
<feature type="compositionally biased region" description="Basic and acidic residues" evidence="15">
    <location>
        <begin position="620"/>
        <end position="629"/>
    </location>
</feature>
<keyword evidence="4 14" id="KW-0436">Ligase</keyword>
<comment type="cofactor">
    <cofactor evidence="14">
        <name>Mg(2+)</name>
        <dbReference type="ChEBI" id="CHEBI:18420"/>
    </cofactor>
    <cofactor evidence="14">
        <name>Mn(2+)</name>
        <dbReference type="ChEBI" id="CHEBI:29035"/>
    </cofactor>
</comment>
<dbReference type="InterPro" id="IPR036420">
    <property type="entry name" value="BRCT_dom_sf"/>
</dbReference>
<dbReference type="EMBL" id="HF547348">
    <property type="protein sequence ID" value="CCO06621.1"/>
    <property type="molecule type" value="Genomic_DNA"/>
</dbReference>
<dbReference type="FunFam" id="1.10.150.20:FF:000007">
    <property type="entry name" value="DNA ligase"/>
    <property type="match status" value="1"/>
</dbReference>
<dbReference type="PANTHER" id="PTHR23389:SF9">
    <property type="entry name" value="DNA LIGASE"/>
    <property type="match status" value="1"/>
</dbReference>
<reference evidence="17" key="1">
    <citation type="submission" date="2012-10" db="EMBL/GenBank/DDBJ databases">
        <authorList>
            <person name="Lefevre C."/>
        </authorList>
    </citation>
    <scope>NUCLEOTIDE SEQUENCE</scope>
    <source>
        <strain evidence="17">BW-1</strain>
    </source>
</reference>
<dbReference type="SUPFAM" id="SSF52113">
    <property type="entry name" value="BRCT domain"/>
    <property type="match status" value="1"/>
</dbReference>
<evidence type="ECO:0000256" key="6">
    <source>
        <dbReference type="ARBA" id="ARBA00022723"/>
    </source>
</evidence>
<evidence type="ECO:0000256" key="3">
    <source>
        <dbReference type="ARBA" id="ARBA00013308"/>
    </source>
</evidence>
<comment type="function">
    <text evidence="1 14">DNA ligase that catalyzes the formation of phosphodiester linkages between 5'-phosphoryl and 3'-hydroxyl groups in double-stranded DNA using NAD as a coenzyme and as the energy source for the reaction. It is essential for DNA replication and repair of damaged DNA.</text>
</comment>
<dbReference type="Pfam" id="PF12826">
    <property type="entry name" value="HHH_2"/>
    <property type="match status" value="1"/>
</dbReference>
<feature type="region of interest" description="Disordered" evidence="15">
    <location>
        <begin position="618"/>
        <end position="639"/>
    </location>
</feature>
<dbReference type="SUPFAM" id="SSF47781">
    <property type="entry name" value="RuvA domain 2-like"/>
    <property type="match status" value="1"/>
</dbReference>
<evidence type="ECO:0000256" key="15">
    <source>
        <dbReference type="SAM" id="MobiDB-lite"/>
    </source>
</evidence>
<dbReference type="Pfam" id="PF03120">
    <property type="entry name" value="OB_DNA_ligase"/>
    <property type="match status" value="1"/>
</dbReference>
<dbReference type="InterPro" id="IPR001357">
    <property type="entry name" value="BRCT_dom"/>
</dbReference>
<evidence type="ECO:0000256" key="5">
    <source>
        <dbReference type="ARBA" id="ARBA00022705"/>
    </source>
</evidence>
<reference evidence="18 19" key="3">
    <citation type="submission" date="2017-03" db="EMBL/GenBank/DDBJ databases">
        <authorList>
            <person name="Afonso C.L."/>
            <person name="Miller P.J."/>
            <person name="Scott M.A."/>
            <person name="Spackman E."/>
            <person name="Goraichik I."/>
            <person name="Dimitrov K.M."/>
            <person name="Suarez D.L."/>
            <person name="Swayne D.E."/>
        </authorList>
    </citation>
    <scope>NUCLEOTIDE SEQUENCE [LARGE SCALE GENOMIC DNA]</scope>
    <source>
        <strain evidence="18">PRJEB14757</strain>
    </source>
</reference>
<feature type="domain" description="BRCT" evidence="16">
    <location>
        <begin position="639"/>
        <end position="718"/>
    </location>
</feature>
<feature type="binding site" evidence="14">
    <location>
        <position position="458"/>
    </location>
    <ligand>
        <name>Zn(2+)</name>
        <dbReference type="ChEBI" id="CHEBI:29105"/>
    </ligand>
</feature>
<keyword evidence="11 14" id="KW-0234">DNA repair</keyword>
<evidence type="ECO:0000256" key="11">
    <source>
        <dbReference type="ARBA" id="ARBA00023204"/>
    </source>
</evidence>
<feature type="binding site" evidence="14">
    <location>
        <position position="435"/>
    </location>
    <ligand>
        <name>Zn(2+)</name>
        <dbReference type="ChEBI" id="CHEBI:29105"/>
    </ligand>
</feature>
<dbReference type="InterPro" id="IPR001679">
    <property type="entry name" value="DNA_ligase"/>
</dbReference>
<dbReference type="PANTHER" id="PTHR23389">
    <property type="entry name" value="CHROMOSOME TRANSMISSION FIDELITY FACTOR 18"/>
    <property type="match status" value="1"/>
</dbReference>
<dbReference type="GO" id="GO:0003911">
    <property type="term" value="F:DNA ligase (NAD+) activity"/>
    <property type="evidence" value="ECO:0007669"/>
    <property type="project" value="UniProtKB-UniRule"/>
</dbReference>
<dbReference type="HAMAP" id="MF_01588">
    <property type="entry name" value="DNA_ligase_A"/>
    <property type="match status" value="1"/>
</dbReference>
<dbReference type="FunFam" id="1.10.287.610:FF:000002">
    <property type="entry name" value="DNA ligase"/>
    <property type="match status" value="1"/>
</dbReference>
<name>L0R6I6_9BACT</name>
<dbReference type="EMBL" id="FWEV01000325">
    <property type="protein sequence ID" value="SLM32672.1"/>
    <property type="molecule type" value="Genomic_DNA"/>
</dbReference>
<dbReference type="RefSeq" id="WP_080798071.1">
    <property type="nucleotide sequence ID" value="NZ_LT828540.1"/>
</dbReference>
<dbReference type="PROSITE" id="PS01056">
    <property type="entry name" value="DNA_LIGASE_N2"/>
    <property type="match status" value="1"/>
</dbReference>
<feature type="active site" description="N6-AMP-lysine intermediate" evidence="14">
    <location>
        <position position="123"/>
    </location>
</feature>
<dbReference type="Pfam" id="PF00533">
    <property type="entry name" value="BRCT"/>
    <property type="match status" value="1"/>
</dbReference>
<keyword evidence="5 14" id="KW-0235">DNA replication</keyword>
<dbReference type="SMART" id="SM00532">
    <property type="entry name" value="LIGANc"/>
    <property type="match status" value="1"/>
</dbReference>
<protein>
    <recommendedName>
        <fullName evidence="3 14">DNA ligase</fullName>
        <ecNumber evidence="2 14">6.5.1.2</ecNumber>
    </recommendedName>
    <alternativeName>
        <fullName evidence="14">Polydeoxyribonucleotide synthase [NAD(+)]</fullName>
    </alternativeName>
</protein>
<dbReference type="Pfam" id="PF14520">
    <property type="entry name" value="HHH_5"/>
    <property type="match status" value="1"/>
</dbReference>
<evidence type="ECO:0000313" key="19">
    <source>
        <dbReference type="Proteomes" id="UP000191931"/>
    </source>
</evidence>
<dbReference type="Pfam" id="PF01653">
    <property type="entry name" value="DNA_ligase_aden"/>
    <property type="match status" value="1"/>
</dbReference>
<feature type="binding site" evidence="14">
    <location>
        <position position="453"/>
    </location>
    <ligand>
        <name>Zn(2+)</name>
        <dbReference type="ChEBI" id="CHEBI:29105"/>
    </ligand>
</feature>
<dbReference type="GO" id="GO:0003677">
    <property type="term" value="F:DNA binding"/>
    <property type="evidence" value="ECO:0007669"/>
    <property type="project" value="InterPro"/>
</dbReference>
<feature type="binding site" evidence="14">
    <location>
        <begin position="39"/>
        <end position="43"/>
    </location>
    <ligand>
        <name>NAD(+)</name>
        <dbReference type="ChEBI" id="CHEBI:57540"/>
    </ligand>
</feature>
<dbReference type="InterPro" id="IPR010994">
    <property type="entry name" value="RuvA_2-like"/>
</dbReference>
<dbReference type="PROSITE" id="PS50172">
    <property type="entry name" value="BRCT"/>
    <property type="match status" value="1"/>
</dbReference>
<dbReference type="NCBIfam" id="TIGR00575">
    <property type="entry name" value="dnlj"/>
    <property type="match status" value="1"/>
</dbReference>
<dbReference type="InterPro" id="IPR033136">
    <property type="entry name" value="DNA_ligase_CS"/>
</dbReference>
<dbReference type="Gene3D" id="3.30.470.30">
    <property type="entry name" value="DNA ligase/mRNA capping enzyme"/>
    <property type="match status" value="1"/>
</dbReference>
<comment type="similarity">
    <text evidence="13 14">Belongs to the NAD-dependent DNA ligase family. LigA subfamily.</text>
</comment>
<evidence type="ECO:0000256" key="8">
    <source>
        <dbReference type="ARBA" id="ARBA00022833"/>
    </source>
</evidence>
<dbReference type="Gene3D" id="6.20.10.30">
    <property type="match status" value="1"/>
</dbReference>
<evidence type="ECO:0000313" key="18">
    <source>
        <dbReference type="EMBL" id="SLM32672.1"/>
    </source>
</evidence>
<evidence type="ECO:0000256" key="12">
    <source>
        <dbReference type="ARBA" id="ARBA00034005"/>
    </source>
</evidence>
<feature type="binding site" evidence="14">
    <location>
        <position position="192"/>
    </location>
    <ligand>
        <name>NAD(+)</name>
        <dbReference type="ChEBI" id="CHEBI:57540"/>
    </ligand>
</feature>
<dbReference type="InterPro" id="IPR013839">
    <property type="entry name" value="DNAligase_adenylation"/>
</dbReference>
<feature type="binding site" evidence="14">
    <location>
        <position position="317"/>
    </location>
    <ligand>
        <name>NAD(+)</name>
        <dbReference type="ChEBI" id="CHEBI:57540"/>
    </ligand>
</feature>
<keyword evidence="14" id="KW-0464">Manganese</keyword>
<reference evidence="17" key="2">
    <citation type="submission" date="2012-12" db="EMBL/GenBank/DDBJ databases">
        <title>Region harboring genes involved in magnetosome formation of Candidatus Desulfamplus magnetosmortis.</title>
        <authorList>
            <person name="Lefevre C.T."/>
            <person name="Bazylinski D.A."/>
        </authorList>
    </citation>
    <scope>NUCLEOTIDE SEQUENCE</scope>
    <source>
        <strain evidence="17">BW-1</strain>
    </source>
</reference>
<evidence type="ECO:0000256" key="7">
    <source>
        <dbReference type="ARBA" id="ARBA00022763"/>
    </source>
</evidence>
<accession>L0R6I6</accession>
<dbReference type="Gene3D" id="3.40.50.10190">
    <property type="entry name" value="BRCT domain"/>
    <property type="match status" value="1"/>
</dbReference>
<organism evidence="17">
    <name type="scientific">Desulfamplus magnetovallimortis</name>
    <dbReference type="NCBI Taxonomy" id="1246637"/>
    <lineage>
        <taxon>Bacteria</taxon>
        <taxon>Pseudomonadati</taxon>
        <taxon>Thermodesulfobacteriota</taxon>
        <taxon>Desulfobacteria</taxon>
        <taxon>Desulfobacterales</taxon>
        <taxon>Desulfobacteraceae</taxon>
        <taxon>Desulfamplus</taxon>
    </lineage>
</organism>
<evidence type="ECO:0000256" key="13">
    <source>
        <dbReference type="ARBA" id="ARBA00060881"/>
    </source>
</evidence>
<dbReference type="Gene3D" id="1.10.150.20">
    <property type="entry name" value="5' to 3' exonuclease, C-terminal subdomain"/>
    <property type="match status" value="2"/>
</dbReference>
<comment type="catalytic activity">
    <reaction evidence="12 14">
        <text>NAD(+) + (deoxyribonucleotide)n-3'-hydroxyl + 5'-phospho-(deoxyribonucleotide)m = (deoxyribonucleotide)n+m + AMP + beta-nicotinamide D-nucleotide.</text>
        <dbReference type="EC" id="6.5.1.2"/>
    </reaction>
</comment>
<dbReference type="Gene3D" id="1.10.287.610">
    <property type="entry name" value="Helix hairpin bin"/>
    <property type="match status" value="1"/>
</dbReference>
<keyword evidence="7 14" id="KW-0227">DNA damage</keyword>
<dbReference type="Proteomes" id="UP000191931">
    <property type="component" value="Unassembled WGS sequence"/>
</dbReference>
<dbReference type="GO" id="GO:0006281">
    <property type="term" value="P:DNA repair"/>
    <property type="evidence" value="ECO:0007669"/>
    <property type="project" value="UniProtKB-KW"/>
</dbReference>
<sequence length="718" mass="79128">MMKNYDNKTSLASEAAQLQQELTHHNYLYHVLDAPQISDSEFDKKMARLLEIEASHPHLSTPDSPTKRVGAPPIELFETAPHAIPMLGLDNAFNDGELTDFHNRIAKLIERDSYEILYTVEPKLDGVAVELRYEYGILTLATTRGDGIIGEVVTENVRTIRSIPLKLKTPGMGKDQHAMEPEFPTLLEVRGEVIINRKDFENLNQSRLEKGEYLFANPRNAAAGSLRQLDSRVTAARPLSMFVYGTGLVEGMSMKTETGYTTMASHSEMLRTLASFGFPVNPLIREKVTLQQAIDYYRKLEAQRDSLPYEIDGVVIKVDDLALQQELGVKSRSPRWAIAYKFQATEETTVVKDIIVQVGRTGTLTPVALLEPVNIGGVTVSRATLHNMDEIQRKDVRVGDTVVVIRAGDVIPKVVKVIEANRTGTETPFVMPSKCPVCNSEVHRMEDEAAIKCINASCRAQLKERIKHFVSKAAFDVDGLGKKLVEQLVEREIITSFADLFSLEKVELAAMERMGSKSADNILNALEKSKEVPLKRLIYALGIDHTGESAALLLSQTFKTLDRVMNATKEEMEAIDGIGPKTAGAVHDFFSHADNLALIGKLMQNGVTVLPVDDQIGSTEKQEQKGKGDDEVESANNKAEENRAQGKIFVLTGTLSSLTRAEAKERLQQAGAKVTGSVSSKTDYLVAGESSGSKLDKARSLGVTVIDEQTLMSMLENT</sequence>
<dbReference type="SMART" id="SM00278">
    <property type="entry name" value="HhH1"/>
    <property type="match status" value="3"/>
</dbReference>
<feature type="binding site" evidence="14">
    <location>
        <position position="121"/>
    </location>
    <ligand>
        <name>NAD(+)</name>
        <dbReference type="ChEBI" id="CHEBI:57540"/>
    </ligand>
</feature>
<dbReference type="CDD" id="cd17748">
    <property type="entry name" value="BRCT_DNA_ligase_like"/>
    <property type="match status" value="1"/>
</dbReference>
<feature type="binding site" evidence="14">
    <location>
        <position position="438"/>
    </location>
    <ligand>
        <name>Zn(2+)</name>
        <dbReference type="ChEBI" id="CHEBI:29105"/>
    </ligand>
</feature>
<evidence type="ECO:0000256" key="1">
    <source>
        <dbReference type="ARBA" id="ARBA00004067"/>
    </source>
</evidence>
<keyword evidence="19" id="KW-1185">Reference proteome</keyword>
<keyword evidence="10 14" id="KW-0520">NAD</keyword>
<evidence type="ECO:0000256" key="9">
    <source>
        <dbReference type="ARBA" id="ARBA00022842"/>
    </source>
</evidence>
<dbReference type="FunFam" id="1.10.150.20:FF:000006">
    <property type="entry name" value="DNA ligase"/>
    <property type="match status" value="1"/>
</dbReference>
<dbReference type="CDD" id="cd00114">
    <property type="entry name" value="LIGANc"/>
    <property type="match status" value="1"/>
</dbReference>
<evidence type="ECO:0000313" key="17">
    <source>
        <dbReference type="EMBL" id="CCO06621.1"/>
    </source>
</evidence>
<gene>
    <name evidence="14 17" type="primary">ligA</name>
    <name evidence="17" type="ORF">DEMABW1_80010</name>
    <name evidence="18" type="ORF">MTBBW1_80010</name>
</gene>
<dbReference type="InterPro" id="IPR013840">
    <property type="entry name" value="DNAligase_N"/>
</dbReference>
<dbReference type="NCBIfam" id="NF005932">
    <property type="entry name" value="PRK07956.1"/>
    <property type="match status" value="1"/>
</dbReference>
<dbReference type="PIRSF" id="PIRSF001604">
    <property type="entry name" value="LigA"/>
    <property type="match status" value="1"/>
</dbReference>
<comment type="caution">
    <text evidence="14">Lacks conserved residue(s) required for the propagation of feature annotation.</text>
</comment>
<dbReference type="STRING" id="1246637.MTBBW1_80010"/>
<feature type="binding site" evidence="14">
    <location>
        <position position="341"/>
    </location>
    <ligand>
        <name>NAD(+)</name>
        <dbReference type="ChEBI" id="CHEBI:57540"/>
    </ligand>
</feature>
<keyword evidence="6 14" id="KW-0479">Metal-binding</keyword>
<evidence type="ECO:0000259" key="16">
    <source>
        <dbReference type="PROSITE" id="PS50172"/>
    </source>
</evidence>
<evidence type="ECO:0000256" key="2">
    <source>
        <dbReference type="ARBA" id="ARBA00012722"/>
    </source>
</evidence>
<dbReference type="SMART" id="SM00292">
    <property type="entry name" value="BRCT"/>
    <property type="match status" value="1"/>
</dbReference>
<proteinExistence type="inferred from homology"/>
<dbReference type="InterPro" id="IPR004149">
    <property type="entry name" value="Znf_DNAligase_C4"/>
</dbReference>
<dbReference type="InterPro" id="IPR012340">
    <property type="entry name" value="NA-bd_OB-fold"/>
</dbReference>
<dbReference type="EC" id="6.5.1.2" evidence="2 14"/>
<dbReference type="FunFam" id="3.30.470.30:FF:000001">
    <property type="entry name" value="DNA ligase"/>
    <property type="match status" value="1"/>
</dbReference>
<dbReference type="GO" id="GO:0046872">
    <property type="term" value="F:metal ion binding"/>
    <property type="evidence" value="ECO:0007669"/>
    <property type="project" value="UniProtKB-KW"/>
</dbReference>
<dbReference type="Gene3D" id="2.40.50.140">
    <property type="entry name" value="Nucleic acid-binding proteins"/>
    <property type="match status" value="1"/>
</dbReference>
<dbReference type="InterPro" id="IPR004150">
    <property type="entry name" value="NAD_DNA_ligase_OB"/>
</dbReference>
<keyword evidence="9 14" id="KW-0460">Magnesium</keyword>
<evidence type="ECO:0000256" key="14">
    <source>
        <dbReference type="HAMAP-Rule" id="MF_01588"/>
    </source>
</evidence>
<evidence type="ECO:0000256" key="10">
    <source>
        <dbReference type="ARBA" id="ARBA00023027"/>
    </source>
</evidence>
<dbReference type="SUPFAM" id="SSF56091">
    <property type="entry name" value="DNA ligase/mRNA capping enzyme, catalytic domain"/>
    <property type="match status" value="1"/>
</dbReference>
<dbReference type="Pfam" id="PF03119">
    <property type="entry name" value="DNA_ligase_ZBD"/>
    <property type="match status" value="1"/>
</dbReference>
<dbReference type="InterPro" id="IPR041663">
    <property type="entry name" value="DisA/LigA_HHH"/>
</dbReference>
<dbReference type="InterPro" id="IPR003583">
    <property type="entry name" value="Hlx-hairpin-Hlx_DNA-bd_motif"/>
</dbReference>
<dbReference type="FunFam" id="2.40.50.140:FF:000012">
    <property type="entry name" value="DNA ligase"/>
    <property type="match status" value="1"/>
</dbReference>
<dbReference type="GO" id="GO:0006260">
    <property type="term" value="P:DNA replication"/>
    <property type="evidence" value="ECO:0007669"/>
    <property type="project" value="UniProtKB-KW"/>
</dbReference>